<proteinExistence type="predicted"/>
<dbReference type="EMBL" id="FP929139">
    <property type="protein sequence ID" value="CBY01543.1"/>
    <property type="molecule type" value="Genomic_DNA"/>
</dbReference>
<dbReference type="OrthoDB" id="10258156at2759"/>
<sequence length="427" mass="46884">MGPDTPLPLPAEFSDCDEYVESLLKFTTSSWLLQTLCGGVHILDFYTREPDLYSTILPQSWRDWFKTRDIMDIIDLLMREDLGQFDDQIEGNPKVWRVGPIPPADLLDYIKQVRKHLLCRDFPPPNSALKPEKTAIPRHIATGMKVKKVHEVDNFARYIDRLSSEIAASSNKPITHLVDFGSGQNYLGRALAATPYSKHIVAVESAQHNIDGAKNMDVMAKLVEKPLVMRNKKEYRAKMGKGKGSKKNEVNGISSEPKAEAPREHPLETPITRSEGDKHSNSSDVTSSLPPESATCDDDGCTVSTPTSEGLIPQNKAPKYKPKYSKTPHLTDTTGTTTTTTLQVYNEGQGSVQYVQHVIRNGDLTPVIEQVLDPSSITKDNAATTSAAVAEPADLTTVPKPSNVNAMVIVSAPQPTNSPPFAQTTPA</sequence>
<dbReference type="AlphaFoldDB" id="E5AEA4"/>
<gene>
    <name evidence="3" type="ORF">LEMA_P003300.1</name>
</gene>
<organism evidence="3 4">
    <name type="scientific">Leptosphaeria maculans (strain JN3 / isolate v23.1.3 / race Av1-4-5-6-7-8)</name>
    <name type="common">Blackleg fungus</name>
    <name type="synonym">Phoma lingam</name>
    <dbReference type="NCBI Taxonomy" id="985895"/>
    <lineage>
        <taxon>Eukaryota</taxon>
        <taxon>Fungi</taxon>
        <taxon>Dikarya</taxon>
        <taxon>Ascomycota</taxon>
        <taxon>Pezizomycotina</taxon>
        <taxon>Dothideomycetes</taxon>
        <taxon>Pleosporomycetidae</taxon>
        <taxon>Pleosporales</taxon>
        <taxon>Pleosporineae</taxon>
        <taxon>Leptosphaeriaceae</taxon>
        <taxon>Plenodomus</taxon>
        <taxon>Plenodomus lingam/Leptosphaeria maculans species complex</taxon>
    </lineage>
</organism>
<evidence type="ECO:0000256" key="1">
    <source>
        <dbReference type="SAM" id="MobiDB-lite"/>
    </source>
</evidence>
<dbReference type="InterPro" id="IPR025714">
    <property type="entry name" value="Methyltranfer_dom"/>
</dbReference>
<evidence type="ECO:0000313" key="3">
    <source>
        <dbReference type="EMBL" id="CBY01543.1"/>
    </source>
</evidence>
<evidence type="ECO:0000313" key="4">
    <source>
        <dbReference type="Proteomes" id="UP000002668"/>
    </source>
</evidence>
<dbReference type="InParanoid" id="E5AEA4"/>
<dbReference type="eggNOG" id="KOG2651">
    <property type="taxonomic scope" value="Eukaryota"/>
</dbReference>
<evidence type="ECO:0000259" key="2">
    <source>
        <dbReference type="Pfam" id="PF13679"/>
    </source>
</evidence>
<keyword evidence="4" id="KW-1185">Reference proteome</keyword>
<dbReference type="VEuPathDB" id="FungiDB:LEMA_P003300.1"/>
<dbReference type="STRING" id="985895.E5AEA4"/>
<feature type="domain" description="Methyltransferase" evidence="2">
    <location>
        <begin position="147"/>
        <end position="233"/>
    </location>
</feature>
<dbReference type="Proteomes" id="UP000002668">
    <property type="component" value="Genome"/>
</dbReference>
<dbReference type="HOGENOM" id="CLU_642618_0_0_1"/>
<feature type="region of interest" description="Disordered" evidence="1">
    <location>
        <begin position="234"/>
        <end position="336"/>
    </location>
</feature>
<name>E5AEA4_LEPMJ</name>
<dbReference type="PANTHER" id="PTHR12496:SF0">
    <property type="entry name" value="METHYLTRANSFERASE DOMAIN-CONTAINING PROTEIN"/>
    <property type="match status" value="1"/>
</dbReference>
<dbReference type="Pfam" id="PF13679">
    <property type="entry name" value="Methyltransf_32"/>
    <property type="match status" value="1"/>
</dbReference>
<reference evidence="4" key="1">
    <citation type="journal article" date="2011" name="Nat. Commun.">
        <title>Effector diversification within compartments of the Leptosphaeria maculans genome affected by Repeat-Induced Point mutations.</title>
        <authorList>
            <person name="Rouxel T."/>
            <person name="Grandaubert J."/>
            <person name="Hane J.K."/>
            <person name="Hoede C."/>
            <person name="van de Wouw A.P."/>
            <person name="Couloux A."/>
            <person name="Dominguez V."/>
            <person name="Anthouard V."/>
            <person name="Bally P."/>
            <person name="Bourras S."/>
            <person name="Cozijnsen A.J."/>
            <person name="Ciuffetti L.M."/>
            <person name="Degrave A."/>
            <person name="Dilmaghani A."/>
            <person name="Duret L."/>
            <person name="Fudal I."/>
            <person name="Goodwin S.B."/>
            <person name="Gout L."/>
            <person name="Glaser N."/>
            <person name="Linglin J."/>
            <person name="Kema G.H.J."/>
            <person name="Lapalu N."/>
            <person name="Lawrence C.B."/>
            <person name="May K."/>
            <person name="Meyer M."/>
            <person name="Ollivier B."/>
            <person name="Poulain J."/>
            <person name="Schoch C.L."/>
            <person name="Simon A."/>
            <person name="Spatafora J.W."/>
            <person name="Stachowiak A."/>
            <person name="Turgeon B.G."/>
            <person name="Tyler B.M."/>
            <person name="Vincent D."/>
            <person name="Weissenbach J."/>
            <person name="Amselem J."/>
            <person name="Quesneville H."/>
            <person name="Oliver R.P."/>
            <person name="Wincker P."/>
            <person name="Balesdent M.-H."/>
            <person name="Howlett B.J."/>
        </authorList>
    </citation>
    <scope>NUCLEOTIDE SEQUENCE [LARGE SCALE GENOMIC DNA]</scope>
    <source>
        <strain evidence="4">JN3 / isolate v23.1.3 / race Av1-4-5-6-7-8</strain>
    </source>
</reference>
<dbReference type="InterPro" id="IPR052220">
    <property type="entry name" value="METTL25"/>
</dbReference>
<accession>E5AEA4</accession>
<feature type="compositionally biased region" description="Basic and acidic residues" evidence="1">
    <location>
        <begin position="257"/>
        <end position="267"/>
    </location>
</feature>
<dbReference type="PANTHER" id="PTHR12496">
    <property type="entry name" value="CGI-41 METHYLTRANSFERASE"/>
    <property type="match status" value="1"/>
</dbReference>
<protein>
    <submittedName>
        <fullName evidence="3">Predicted protein</fullName>
    </submittedName>
</protein>